<sequence>MRTQVQEEIKQHLDVEDLTVYDTLVEVDANTSILDLRLGKTVSAPGSPTTSDTDGSPPTGIRTPPLRPEILFQGESATLPTRVRTSSPATSPVKTTMAFNEERMKRLENVIARSAPKDGPVPAPDKLSTELKRREEVEEACGLFSELNLSSQVNKQLEQIEWTGTLSDRKSPDSNVESEDETNPIKILATHAGVGAYSKKHRVEKTMKSLIKPEDLDDQETVLNEGASKSGYIETLCEKIDKPRENKQGSFKPYKTLINSDVRLKENVPKRAPHSWWEVTAATPPLPIHSNTKLVSLHQSLQLQQEQAVQLKAIQVKQAASRLSSLSNVHMSSTLPHDVPRGEHHSDFDTEPDHGQYQHHSDSDIEEAHSQAEEDTVVMFSLDYD</sequence>
<dbReference type="GO" id="GO:0006368">
    <property type="term" value="P:transcription elongation by RNA polymerase II"/>
    <property type="evidence" value="ECO:0007669"/>
    <property type="project" value="InterPro"/>
</dbReference>
<evidence type="ECO:0000313" key="2">
    <source>
        <dbReference type="EMBL" id="CAD7394743.1"/>
    </source>
</evidence>
<organism evidence="2">
    <name type="scientific">Timema cristinae</name>
    <name type="common">Walking stick</name>
    <dbReference type="NCBI Taxonomy" id="61476"/>
    <lineage>
        <taxon>Eukaryota</taxon>
        <taxon>Metazoa</taxon>
        <taxon>Ecdysozoa</taxon>
        <taxon>Arthropoda</taxon>
        <taxon>Hexapoda</taxon>
        <taxon>Insecta</taxon>
        <taxon>Pterygota</taxon>
        <taxon>Neoptera</taxon>
        <taxon>Polyneoptera</taxon>
        <taxon>Phasmatodea</taxon>
        <taxon>Timematodea</taxon>
        <taxon>Timematoidea</taxon>
        <taxon>Timematidae</taxon>
        <taxon>Timema</taxon>
    </lineage>
</organism>
<dbReference type="Pfam" id="PF15328">
    <property type="entry name" value="GCOM2"/>
    <property type="match status" value="1"/>
</dbReference>
<evidence type="ECO:0000256" key="1">
    <source>
        <dbReference type="SAM" id="MobiDB-lite"/>
    </source>
</evidence>
<proteinExistence type="predicted"/>
<feature type="compositionally biased region" description="Basic and acidic residues" evidence="1">
    <location>
        <begin position="338"/>
        <end position="372"/>
    </location>
</feature>
<feature type="compositionally biased region" description="Low complexity" evidence="1">
    <location>
        <begin position="45"/>
        <end position="60"/>
    </location>
</feature>
<dbReference type="AlphaFoldDB" id="A0A7R9GSR7"/>
<dbReference type="GO" id="GO:0003711">
    <property type="term" value="F:transcription elongation factor activity"/>
    <property type="evidence" value="ECO:0007669"/>
    <property type="project" value="InterPro"/>
</dbReference>
<dbReference type="GO" id="GO:0005634">
    <property type="term" value="C:nucleus"/>
    <property type="evidence" value="ECO:0007669"/>
    <property type="project" value="InterPro"/>
</dbReference>
<dbReference type="InterPro" id="IPR026213">
    <property type="entry name" value="GRINL1"/>
</dbReference>
<gene>
    <name evidence="2" type="ORF">TCEB3V08_LOCUS2655</name>
</gene>
<feature type="region of interest" description="Disordered" evidence="1">
    <location>
        <begin position="331"/>
        <end position="377"/>
    </location>
</feature>
<name>A0A7R9GSR7_TIMCR</name>
<accession>A0A7R9GSR7</accession>
<reference evidence="2" key="1">
    <citation type="submission" date="2020-11" db="EMBL/GenBank/DDBJ databases">
        <authorList>
            <person name="Tran Van P."/>
        </authorList>
    </citation>
    <scope>NUCLEOTIDE SEQUENCE</scope>
</reference>
<protein>
    <submittedName>
        <fullName evidence="2">Uncharacterized protein</fullName>
    </submittedName>
</protein>
<feature type="region of interest" description="Disordered" evidence="1">
    <location>
        <begin position="164"/>
        <end position="184"/>
    </location>
</feature>
<feature type="region of interest" description="Disordered" evidence="1">
    <location>
        <begin position="40"/>
        <end position="67"/>
    </location>
</feature>
<dbReference type="EMBL" id="OC317056">
    <property type="protein sequence ID" value="CAD7394743.1"/>
    <property type="molecule type" value="Genomic_DNA"/>
</dbReference>